<evidence type="ECO:0000313" key="1">
    <source>
        <dbReference type="EMBL" id="RHZ00918.1"/>
    </source>
</evidence>
<dbReference type="InterPro" id="IPR050324">
    <property type="entry name" value="CDP-alcohol_PTase-I"/>
</dbReference>
<gene>
    <name evidence="1" type="ORF">DYB35_001702</name>
</gene>
<reference evidence="1 2" key="1">
    <citation type="submission" date="2018-08" db="EMBL/GenBank/DDBJ databases">
        <title>Aphanomyces genome sequencing and annotation.</title>
        <authorList>
            <person name="Minardi D."/>
            <person name="Oidtmann B."/>
            <person name="Van Der Giezen M."/>
            <person name="Studholme D.J."/>
        </authorList>
    </citation>
    <scope>NUCLEOTIDE SEQUENCE [LARGE SCALE GENOMIC DNA]</scope>
    <source>
        <strain evidence="1 2">Sv</strain>
    </source>
</reference>
<dbReference type="Pfam" id="PF13344">
    <property type="entry name" value="Hydrolase_6"/>
    <property type="match status" value="1"/>
</dbReference>
<dbReference type="AlphaFoldDB" id="A0A3R6X864"/>
<evidence type="ECO:0008006" key="3">
    <source>
        <dbReference type="Google" id="ProtNLM"/>
    </source>
</evidence>
<dbReference type="Gene3D" id="3.40.50.1000">
    <property type="entry name" value="HAD superfamily/HAD-like"/>
    <property type="match status" value="2"/>
</dbReference>
<dbReference type="InterPro" id="IPR036412">
    <property type="entry name" value="HAD-like_sf"/>
</dbReference>
<dbReference type="Pfam" id="PF13242">
    <property type="entry name" value="Hydrolase_like"/>
    <property type="match status" value="1"/>
</dbReference>
<dbReference type="EMBL" id="QUTG01000913">
    <property type="protein sequence ID" value="RHZ00918.1"/>
    <property type="molecule type" value="Genomic_DNA"/>
</dbReference>
<dbReference type="Proteomes" id="UP000285712">
    <property type="component" value="Unassembled WGS sequence"/>
</dbReference>
<dbReference type="PANTHER" id="PTHR14269">
    <property type="entry name" value="CDP-DIACYLGLYCEROL--GLYCEROL-3-PHOSPHATE 3-PHOSPHATIDYLTRANSFERASE-RELATED"/>
    <property type="match status" value="1"/>
</dbReference>
<dbReference type="InterPro" id="IPR023214">
    <property type="entry name" value="HAD_sf"/>
</dbReference>
<dbReference type="SUPFAM" id="SSF56784">
    <property type="entry name" value="HAD-like"/>
    <property type="match status" value="1"/>
</dbReference>
<comment type="caution">
    <text evidence="1">The sequence shown here is derived from an EMBL/GenBank/DDBJ whole genome shotgun (WGS) entry which is preliminary data.</text>
</comment>
<dbReference type="PANTHER" id="PTHR14269:SF4">
    <property type="entry name" value="CAT EYE SYNDROME CRITICAL REGION PROTEIN 5"/>
    <property type="match status" value="1"/>
</dbReference>
<dbReference type="VEuPathDB" id="FungiDB:H257_01506"/>
<name>A0A3R6X864_APHAT</name>
<evidence type="ECO:0000313" key="2">
    <source>
        <dbReference type="Proteomes" id="UP000285712"/>
    </source>
</evidence>
<proteinExistence type="predicted"/>
<dbReference type="GO" id="GO:0005739">
    <property type="term" value="C:mitochondrion"/>
    <property type="evidence" value="ECO:0007669"/>
    <property type="project" value="TreeGrafter"/>
</dbReference>
<dbReference type="NCBIfam" id="TIGR01460">
    <property type="entry name" value="HAD-SF-IIA"/>
    <property type="match status" value="1"/>
</dbReference>
<sequence>MGRGLGVAKALKKQFGVVFDVDGVLLRGKTPIPGAADVLQHLHDTKTPYAIMTNGGGVTEVKKAEQLSDILKFEIPSTQLCLSHTPMRELVSTYENDMVLAVGKSCDKTREVMEHYGFRNVVTASDLHSHFPASYPDISVSKVPHHGKFDANDFRAVFVLMDPIYWGREIQIIMDVLTSHEGKYGTLADNDQHVNLYSACSDFQYVGEHHLPRFGAGAFRAVMEVYCTLLYRIYSTYIYETVSQDLYMRTTGTKLRQTLFGKPEPTSFEFAEKLLRHQLTAEDERLAAIYMVGDNPYTDIQVSRELDDSWPHDDQGANAAGGLWKSVLTRTGMFQGGLNHDDHPADAVVADVGAGLKWILQDFDSIP</sequence>
<organism evidence="1 2">
    <name type="scientific">Aphanomyces astaci</name>
    <name type="common">Crayfish plague agent</name>
    <dbReference type="NCBI Taxonomy" id="112090"/>
    <lineage>
        <taxon>Eukaryota</taxon>
        <taxon>Sar</taxon>
        <taxon>Stramenopiles</taxon>
        <taxon>Oomycota</taxon>
        <taxon>Saprolegniomycetes</taxon>
        <taxon>Saprolegniales</taxon>
        <taxon>Verrucalvaceae</taxon>
        <taxon>Aphanomyces</taxon>
    </lineage>
</organism>
<dbReference type="GO" id="GO:0046474">
    <property type="term" value="P:glycerophospholipid biosynthetic process"/>
    <property type="evidence" value="ECO:0007669"/>
    <property type="project" value="TreeGrafter"/>
</dbReference>
<protein>
    <recommendedName>
        <fullName evidence="3">TIGR01456 family HAD hydrolase</fullName>
    </recommendedName>
</protein>
<dbReference type="InterPro" id="IPR006357">
    <property type="entry name" value="HAD-SF_hydro_IIA"/>
</dbReference>
<accession>A0A3R6X864</accession>
<dbReference type="NCBIfam" id="TIGR01456">
    <property type="entry name" value="CECR5"/>
    <property type="match status" value="1"/>
</dbReference>
<dbReference type="InterPro" id="IPR006353">
    <property type="entry name" value="HAD-SF_hydro_IIA_CECR5"/>
</dbReference>